<dbReference type="CDD" id="cd10283">
    <property type="entry name" value="MnuA_DNase1-like"/>
    <property type="match status" value="1"/>
</dbReference>
<dbReference type="EMBL" id="BMER01000002">
    <property type="protein sequence ID" value="GGG90501.1"/>
    <property type="molecule type" value="Genomic_DNA"/>
</dbReference>
<dbReference type="Proteomes" id="UP000660862">
    <property type="component" value="Unassembled WGS sequence"/>
</dbReference>
<comment type="caution">
    <text evidence="1">The sequence shown here is derived from an EMBL/GenBank/DDBJ whole genome shotgun (WGS) entry which is preliminary data.</text>
</comment>
<accession>A0A917HW48</accession>
<evidence type="ECO:0000313" key="1">
    <source>
        <dbReference type="EMBL" id="GGG90501.1"/>
    </source>
</evidence>
<reference evidence="1" key="1">
    <citation type="journal article" date="2014" name="Int. J. Syst. Evol. Microbiol.">
        <title>Complete genome sequence of Corynebacterium casei LMG S-19264T (=DSM 44701T), isolated from a smear-ripened cheese.</title>
        <authorList>
            <consortium name="US DOE Joint Genome Institute (JGI-PGF)"/>
            <person name="Walter F."/>
            <person name="Albersmeier A."/>
            <person name="Kalinowski J."/>
            <person name="Ruckert C."/>
        </authorList>
    </citation>
    <scope>NUCLEOTIDE SEQUENCE</scope>
    <source>
        <strain evidence="1">CGMCC 1.12195</strain>
    </source>
</reference>
<dbReference type="InterPro" id="IPR036691">
    <property type="entry name" value="Endo/exonu/phosph_ase_sf"/>
</dbReference>
<gene>
    <name evidence="1" type="ORF">GCM10007415_26270</name>
</gene>
<dbReference type="RefSeq" id="WP_188506500.1">
    <property type="nucleotide sequence ID" value="NZ_BMER01000002.1"/>
</dbReference>
<dbReference type="SUPFAM" id="SSF56219">
    <property type="entry name" value="DNase I-like"/>
    <property type="match status" value="1"/>
</dbReference>
<organism evidence="1 2">
    <name type="scientific">Parapedobacter pyrenivorans</name>
    <dbReference type="NCBI Taxonomy" id="1305674"/>
    <lineage>
        <taxon>Bacteria</taxon>
        <taxon>Pseudomonadati</taxon>
        <taxon>Bacteroidota</taxon>
        <taxon>Sphingobacteriia</taxon>
        <taxon>Sphingobacteriales</taxon>
        <taxon>Sphingobacteriaceae</taxon>
        <taxon>Parapedobacter</taxon>
    </lineage>
</organism>
<reference evidence="1" key="2">
    <citation type="submission" date="2020-09" db="EMBL/GenBank/DDBJ databases">
        <authorList>
            <person name="Sun Q."/>
            <person name="Zhou Y."/>
        </authorList>
    </citation>
    <scope>NUCLEOTIDE SEQUENCE</scope>
    <source>
        <strain evidence="1">CGMCC 1.12195</strain>
    </source>
</reference>
<evidence type="ECO:0008006" key="3">
    <source>
        <dbReference type="Google" id="ProtNLM"/>
    </source>
</evidence>
<name>A0A917HW48_9SPHI</name>
<proteinExistence type="predicted"/>
<keyword evidence="2" id="KW-1185">Reference proteome</keyword>
<dbReference type="Gene3D" id="3.60.10.10">
    <property type="entry name" value="Endonuclease/exonuclease/phosphatase"/>
    <property type="match status" value="1"/>
</dbReference>
<evidence type="ECO:0000313" key="2">
    <source>
        <dbReference type="Proteomes" id="UP000660862"/>
    </source>
</evidence>
<protein>
    <recommendedName>
        <fullName evidence="3">Endonuclease/Exonuclease/phosphatase family protein</fullName>
    </recommendedName>
</protein>
<sequence>MPYYSNLRYDFKDRNHRKYVAQKIIALKNQLERDIPQKKSEDALTIATWNIRDFGKSNRRGYGQRTKDSLYYIAEIISSFDLVAVQEVNELDEWEKVMDILGASWDYIATDVTHIGLGGNGERLTFVFDRRKVQFKNIAGEIVLPKEMLISDSEITETDDPLAHGKQFRRTPFVVSFQSGWFKFDICTVHIYYGEGRSGLAQRISEIKTVADYLSKRADKVLTKDKKATILLGDFNIIRPDHKTMLALEENGFTIPKSIKSKKANVLETMHYDQIAFKCEQEIIDFVDSKANSGVIKVFDSVFQLLDEDFRFYKDELLKSSNAKQNDESDESLQTYYKDWRTYQMSDHNVLWARINNNNSIQYLNRIHLG</sequence>
<dbReference type="AlphaFoldDB" id="A0A917HW48"/>